<keyword evidence="2" id="KW-0812">Transmembrane</keyword>
<dbReference type="Pfam" id="PF02037">
    <property type="entry name" value="SAP"/>
    <property type="match status" value="1"/>
</dbReference>
<dbReference type="Pfam" id="PF26639">
    <property type="entry name" value="Het-6_barrel"/>
    <property type="match status" value="1"/>
</dbReference>
<name>A0AAN6RKF6_9PLEO</name>
<dbReference type="InterPro" id="IPR003034">
    <property type="entry name" value="SAP_dom"/>
</dbReference>
<feature type="compositionally biased region" description="Basic residues" evidence="1">
    <location>
        <begin position="79"/>
        <end position="88"/>
    </location>
</feature>
<proteinExistence type="predicted"/>
<evidence type="ECO:0000256" key="1">
    <source>
        <dbReference type="SAM" id="MobiDB-lite"/>
    </source>
</evidence>
<dbReference type="Gene3D" id="1.10.720.30">
    <property type="entry name" value="SAP domain"/>
    <property type="match status" value="1"/>
</dbReference>
<dbReference type="InterPro" id="IPR052895">
    <property type="entry name" value="HetReg/Transcr_Mod"/>
</dbReference>
<feature type="transmembrane region" description="Helical" evidence="2">
    <location>
        <begin position="189"/>
        <end position="211"/>
    </location>
</feature>
<accession>A0AAN6RKF6</accession>
<feature type="domain" description="SAP" evidence="3">
    <location>
        <begin position="4"/>
        <end position="38"/>
    </location>
</feature>
<dbReference type="InterPro" id="IPR036361">
    <property type="entry name" value="SAP_dom_sf"/>
</dbReference>
<dbReference type="Pfam" id="PF06985">
    <property type="entry name" value="HET"/>
    <property type="match status" value="1"/>
</dbReference>
<keyword evidence="5" id="KW-1185">Reference proteome</keyword>
<sequence length="805" mass="89865">MTSYTKLTFASLKDLLLARGLPTTGTKAQLIARLKQQDRETEATEKAMADAIKAASVAPPPGDENTYGGKGTDYDAAKKGKKAKKGRVKGGAGGMKDMKRKEKDELSARMRMMRFARRVEARRAEMEDEVRRLMVGDEKGGEIVVNSTRRGDANGLAKGKYADAKQEGGEHGSEDRPVGYEKAVARKRLVLRLLLAVVILAVAGALVLWSGKGTWSDEISCSLRVVSLDHAKGQYRALSYRWGDGNEMEQITVDGKILSVTTSLHSALKHLRLDSADRDLWIDQICVNQDDPYEKQHQISLMKPIYAESTEVIIWLGESDKHSDRLADMLSPANLSRLSKSPAPGTEEAFGKDIQILYNLILHICLREWWSRVWIVQECVLPVKPPIFMCGDSTFTFFQLGTAFDAIMSVPQYTAYLDNTSSGDDADLREALKATEKSATDLLQPLVMMMSLRATLASAEKRTISLIDCLQMTVCRSTSIPHDHVYGFLGLVSSDESEELLGLGTDISAARLFHKLMVLALGRGAKEDTLGCYQALEVIAFNTDSYEHRAVPSWVPDLSAQSFSNRGNSVYLFPPEPAETRFQPDISFDSDGLMMRMVGFHLDTITHTKSLPPERLELPGGIGQCQEQIMKLYRSSVPLFRRLSIFKDSPKRPPRVSFRRLFTCNYQSELFTDQSETLEKLWELWIRSETGHSRSSRKELEKIRRSMGAATVQDIFDEFLERTSAACQGRQFFGTKDRYLGITGKCLVGDVVVLPRGFVMPLILRPVLGNYYIIGGAYIDGLIEDGAIDRLVDERGLTEKSWKIC</sequence>
<feature type="region of interest" description="Disordered" evidence="1">
    <location>
        <begin position="56"/>
        <end position="99"/>
    </location>
</feature>
<dbReference type="PROSITE" id="PS50800">
    <property type="entry name" value="SAP"/>
    <property type="match status" value="1"/>
</dbReference>
<reference evidence="4 5" key="1">
    <citation type="submission" date="2021-02" db="EMBL/GenBank/DDBJ databases">
        <title>Genome assembly of Pseudopithomyces chartarum.</title>
        <authorList>
            <person name="Jauregui R."/>
            <person name="Singh J."/>
            <person name="Voisey C."/>
        </authorList>
    </citation>
    <scope>NUCLEOTIDE SEQUENCE [LARGE SCALE GENOMIC DNA]</scope>
    <source>
        <strain evidence="4 5">AGR01</strain>
    </source>
</reference>
<protein>
    <recommendedName>
        <fullName evidence="3">SAP domain-containing protein</fullName>
    </recommendedName>
</protein>
<evidence type="ECO:0000256" key="2">
    <source>
        <dbReference type="SAM" id="Phobius"/>
    </source>
</evidence>
<evidence type="ECO:0000313" key="4">
    <source>
        <dbReference type="EMBL" id="KAK3214957.1"/>
    </source>
</evidence>
<evidence type="ECO:0000259" key="3">
    <source>
        <dbReference type="PROSITE" id="PS50800"/>
    </source>
</evidence>
<dbReference type="EMBL" id="WVTA01000003">
    <property type="protein sequence ID" value="KAK3214957.1"/>
    <property type="molecule type" value="Genomic_DNA"/>
</dbReference>
<dbReference type="SUPFAM" id="SSF68906">
    <property type="entry name" value="SAP domain"/>
    <property type="match status" value="1"/>
</dbReference>
<dbReference type="SMART" id="SM00513">
    <property type="entry name" value="SAP"/>
    <property type="match status" value="1"/>
</dbReference>
<dbReference type="Proteomes" id="UP001280581">
    <property type="component" value="Unassembled WGS sequence"/>
</dbReference>
<gene>
    <name evidence="4" type="ORF">GRF29_19g1768468</name>
</gene>
<organism evidence="4 5">
    <name type="scientific">Pseudopithomyces chartarum</name>
    <dbReference type="NCBI Taxonomy" id="1892770"/>
    <lineage>
        <taxon>Eukaryota</taxon>
        <taxon>Fungi</taxon>
        <taxon>Dikarya</taxon>
        <taxon>Ascomycota</taxon>
        <taxon>Pezizomycotina</taxon>
        <taxon>Dothideomycetes</taxon>
        <taxon>Pleosporomycetidae</taxon>
        <taxon>Pleosporales</taxon>
        <taxon>Massarineae</taxon>
        <taxon>Didymosphaeriaceae</taxon>
        <taxon>Pseudopithomyces</taxon>
    </lineage>
</organism>
<dbReference type="PANTHER" id="PTHR24148">
    <property type="entry name" value="ANKYRIN REPEAT DOMAIN-CONTAINING PROTEIN 39 HOMOLOG-RELATED"/>
    <property type="match status" value="1"/>
</dbReference>
<dbReference type="InterPro" id="IPR010730">
    <property type="entry name" value="HET"/>
</dbReference>
<evidence type="ECO:0000313" key="5">
    <source>
        <dbReference type="Proteomes" id="UP001280581"/>
    </source>
</evidence>
<keyword evidence="2" id="KW-0472">Membrane</keyword>
<dbReference type="PANTHER" id="PTHR24148:SF64">
    <property type="entry name" value="HETEROKARYON INCOMPATIBILITY DOMAIN-CONTAINING PROTEIN"/>
    <property type="match status" value="1"/>
</dbReference>
<dbReference type="AlphaFoldDB" id="A0AAN6RKF6"/>
<keyword evidence="2" id="KW-1133">Transmembrane helix</keyword>
<comment type="caution">
    <text evidence="4">The sequence shown here is derived from an EMBL/GenBank/DDBJ whole genome shotgun (WGS) entry which is preliminary data.</text>
</comment>